<name>A0ABW4RBE2_9RHOB</name>
<keyword evidence="2" id="KW-0378">Hydrolase</keyword>
<dbReference type="Pfam" id="PF00929">
    <property type="entry name" value="RNase_T"/>
    <property type="match status" value="1"/>
</dbReference>
<dbReference type="Proteomes" id="UP001597213">
    <property type="component" value="Unassembled WGS sequence"/>
</dbReference>
<dbReference type="InterPro" id="IPR036397">
    <property type="entry name" value="RNaseH_sf"/>
</dbReference>
<organism evidence="2 3">
    <name type="scientific">Paracoccus pacificus</name>
    <dbReference type="NCBI Taxonomy" id="1463598"/>
    <lineage>
        <taxon>Bacteria</taxon>
        <taxon>Pseudomonadati</taxon>
        <taxon>Pseudomonadota</taxon>
        <taxon>Alphaproteobacteria</taxon>
        <taxon>Rhodobacterales</taxon>
        <taxon>Paracoccaceae</taxon>
        <taxon>Paracoccus</taxon>
    </lineage>
</organism>
<protein>
    <submittedName>
        <fullName evidence="2">Exonuclease domain-containing protein</fullName>
    </submittedName>
</protein>
<gene>
    <name evidence="2" type="ORF">ACFSCT_17615</name>
</gene>
<dbReference type="RefSeq" id="WP_379144997.1">
    <property type="nucleotide sequence ID" value="NZ_JBHUEN010000050.1"/>
</dbReference>
<keyword evidence="2" id="KW-0269">Exonuclease</keyword>
<accession>A0ABW4RBE2</accession>
<keyword evidence="3" id="KW-1185">Reference proteome</keyword>
<keyword evidence="2" id="KW-0540">Nuclease</keyword>
<comment type="caution">
    <text evidence="2">The sequence shown here is derived from an EMBL/GenBank/DDBJ whole genome shotgun (WGS) entry which is preliminary data.</text>
</comment>
<sequence length="322" mass="36610">MEQNQDVLKRFLSQTATDSADTWLENFRVLEKVSVEHFNDYRSTPKDGSVRRGIILDVETTGRTSKAESVIQLALIEFFFHDDGIKSLGEFDSALHDPGVPIEPRATNVHGLNGGDIKGKSINPADIKDFIDRQKVDVVIAHNASFDRPLVEREFWGAGLNTLPWACSMRDVDWNARGKPEKLELLAHSMGYWYGAHDALDDVIATAYILTDKSADGRQAINELIRNSLKPKVIIRLDLQPHSVGQDHVKGMLNSYGFRYQRRGVEHWRFREYNEGDKEIDRHLQALTEAGVVKGAWVYSQRPEDRFTDRLGASTYQRLSSR</sequence>
<proteinExistence type="predicted"/>
<reference evidence="3" key="1">
    <citation type="journal article" date="2019" name="Int. J. Syst. Evol. Microbiol.">
        <title>The Global Catalogue of Microorganisms (GCM) 10K type strain sequencing project: providing services to taxonomists for standard genome sequencing and annotation.</title>
        <authorList>
            <consortium name="The Broad Institute Genomics Platform"/>
            <consortium name="The Broad Institute Genome Sequencing Center for Infectious Disease"/>
            <person name="Wu L."/>
            <person name="Ma J."/>
        </authorList>
    </citation>
    <scope>NUCLEOTIDE SEQUENCE [LARGE SCALE GENOMIC DNA]</scope>
    <source>
        <strain evidence="3">CCUG 56029</strain>
    </source>
</reference>
<dbReference type="SUPFAM" id="SSF53098">
    <property type="entry name" value="Ribonuclease H-like"/>
    <property type="match status" value="1"/>
</dbReference>
<dbReference type="PANTHER" id="PTHR30231:SF37">
    <property type="entry name" value="EXODEOXYRIBONUCLEASE 10"/>
    <property type="match status" value="1"/>
</dbReference>
<dbReference type="InterPro" id="IPR012337">
    <property type="entry name" value="RNaseH-like_sf"/>
</dbReference>
<feature type="domain" description="Exonuclease" evidence="1">
    <location>
        <begin position="52"/>
        <end position="219"/>
    </location>
</feature>
<dbReference type="InterPro" id="IPR013520">
    <property type="entry name" value="Ribonucl_H"/>
</dbReference>
<evidence type="ECO:0000259" key="1">
    <source>
        <dbReference type="SMART" id="SM00479"/>
    </source>
</evidence>
<evidence type="ECO:0000313" key="2">
    <source>
        <dbReference type="EMBL" id="MFD1883531.1"/>
    </source>
</evidence>
<dbReference type="EMBL" id="JBHUEN010000050">
    <property type="protein sequence ID" value="MFD1883531.1"/>
    <property type="molecule type" value="Genomic_DNA"/>
</dbReference>
<dbReference type="CDD" id="cd06127">
    <property type="entry name" value="DEDDh"/>
    <property type="match status" value="1"/>
</dbReference>
<evidence type="ECO:0000313" key="3">
    <source>
        <dbReference type="Proteomes" id="UP001597213"/>
    </source>
</evidence>
<dbReference type="Gene3D" id="3.30.420.10">
    <property type="entry name" value="Ribonuclease H-like superfamily/Ribonuclease H"/>
    <property type="match status" value="1"/>
</dbReference>
<dbReference type="GO" id="GO:0004527">
    <property type="term" value="F:exonuclease activity"/>
    <property type="evidence" value="ECO:0007669"/>
    <property type="project" value="UniProtKB-KW"/>
</dbReference>
<dbReference type="PANTHER" id="PTHR30231">
    <property type="entry name" value="DNA POLYMERASE III SUBUNIT EPSILON"/>
    <property type="match status" value="1"/>
</dbReference>
<dbReference type="SMART" id="SM00479">
    <property type="entry name" value="EXOIII"/>
    <property type="match status" value="1"/>
</dbReference>